<evidence type="ECO:0000313" key="1">
    <source>
        <dbReference type="EMBL" id="HJA70912.1"/>
    </source>
</evidence>
<dbReference type="GO" id="GO:0008817">
    <property type="term" value="F:corrinoid adenosyltransferase activity"/>
    <property type="evidence" value="ECO:0007669"/>
    <property type="project" value="InterPro"/>
</dbReference>
<protein>
    <submittedName>
        <fullName evidence="1">Cob(I)yrinic acid a,c-diamide adenosyltransferase</fullName>
    </submittedName>
</protein>
<reference evidence="1" key="2">
    <citation type="submission" date="2021-04" db="EMBL/GenBank/DDBJ databases">
        <authorList>
            <person name="Gilroy R."/>
        </authorList>
    </citation>
    <scope>NUCLEOTIDE SEQUENCE</scope>
    <source>
        <strain evidence="1">CHK178-16964</strain>
    </source>
</reference>
<dbReference type="PANTHER" id="PTHR46638:SF1">
    <property type="entry name" value="CORRINOID ADENOSYLTRANSFERASE"/>
    <property type="match status" value="1"/>
</dbReference>
<dbReference type="Pfam" id="PF02572">
    <property type="entry name" value="CobA_CobO_BtuR"/>
    <property type="match status" value="1"/>
</dbReference>
<proteinExistence type="predicted"/>
<dbReference type="Gene3D" id="3.40.50.300">
    <property type="entry name" value="P-loop containing nucleotide triphosphate hydrolases"/>
    <property type="match status" value="1"/>
</dbReference>
<sequence>EAVAACRTGMIQEERLLDFLAHKPETMEVALTGRDPSEELAAAADYISEIRAVRHPYEKGIGAREGIEY</sequence>
<dbReference type="InterPro" id="IPR027417">
    <property type="entry name" value="P-loop_NTPase"/>
</dbReference>
<dbReference type="PANTHER" id="PTHR46638">
    <property type="entry name" value="CORRINOID ADENOSYLTRANSFERASE"/>
    <property type="match status" value="1"/>
</dbReference>
<comment type="caution">
    <text evidence="1">The sequence shown here is derived from an EMBL/GenBank/DDBJ whole genome shotgun (WGS) entry which is preliminary data.</text>
</comment>
<dbReference type="AlphaFoldDB" id="A0A9D2KM27"/>
<organism evidence="1 2">
    <name type="scientific">Candidatus Lachnoclostridium stercoravium</name>
    <dbReference type="NCBI Taxonomy" id="2838633"/>
    <lineage>
        <taxon>Bacteria</taxon>
        <taxon>Bacillati</taxon>
        <taxon>Bacillota</taxon>
        <taxon>Clostridia</taxon>
        <taxon>Lachnospirales</taxon>
        <taxon>Lachnospiraceae</taxon>
    </lineage>
</organism>
<dbReference type="EMBL" id="DWZA01000047">
    <property type="protein sequence ID" value="HJA70912.1"/>
    <property type="molecule type" value="Genomic_DNA"/>
</dbReference>
<dbReference type="InterPro" id="IPR003724">
    <property type="entry name" value="CblAdoTrfase_CobA"/>
</dbReference>
<evidence type="ECO:0000313" key="2">
    <source>
        <dbReference type="Proteomes" id="UP000823900"/>
    </source>
</evidence>
<gene>
    <name evidence="1" type="ORF">IAA07_04935</name>
</gene>
<name>A0A9D2KM27_9FIRM</name>
<reference evidence="1" key="1">
    <citation type="journal article" date="2021" name="PeerJ">
        <title>Extensive microbial diversity within the chicken gut microbiome revealed by metagenomics and culture.</title>
        <authorList>
            <person name="Gilroy R."/>
            <person name="Ravi A."/>
            <person name="Getino M."/>
            <person name="Pursley I."/>
            <person name="Horton D.L."/>
            <person name="Alikhan N.F."/>
            <person name="Baker D."/>
            <person name="Gharbi K."/>
            <person name="Hall N."/>
            <person name="Watson M."/>
            <person name="Adriaenssens E.M."/>
            <person name="Foster-Nyarko E."/>
            <person name="Jarju S."/>
            <person name="Secka A."/>
            <person name="Antonio M."/>
            <person name="Oren A."/>
            <person name="Chaudhuri R.R."/>
            <person name="La Ragione R."/>
            <person name="Hildebrand F."/>
            <person name="Pallen M.J."/>
        </authorList>
    </citation>
    <scope>NUCLEOTIDE SEQUENCE</scope>
    <source>
        <strain evidence="1">CHK178-16964</strain>
    </source>
</reference>
<dbReference type="GO" id="GO:0005524">
    <property type="term" value="F:ATP binding"/>
    <property type="evidence" value="ECO:0007669"/>
    <property type="project" value="InterPro"/>
</dbReference>
<accession>A0A9D2KM27</accession>
<dbReference type="Proteomes" id="UP000823900">
    <property type="component" value="Unassembled WGS sequence"/>
</dbReference>
<dbReference type="SUPFAM" id="SSF52540">
    <property type="entry name" value="P-loop containing nucleoside triphosphate hydrolases"/>
    <property type="match status" value="1"/>
</dbReference>
<feature type="non-terminal residue" evidence="1">
    <location>
        <position position="1"/>
    </location>
</feature>
<dbReference type="GO" id="GO:0009236">
    <property type="term" value="P:cobalamin biosynthetic process"/>
    <property type="evidence" value="ECO:0007669"/>
    <property type="project" value="InterPro"/>
</dbReference>